<dbReference type="AlphaFoldDB" id="A0A7V4CI99"/>
<accession>A0A7V4CI99</accession>
<reference evidence="2" key="1">
    <citation type="journal article" date="2020" name="mSystems">
        <title>Genome- and Community-Level Interaction Insights into Carbon Utilization and Element Cycling Functions of Hydrothermarchaeota in Hydrothermal Sediment.</title>
        <authorList>
            <person name="Zhou Z."/>
            <person name="Liu Y."/>
            <person name="Xu W."/>
            <person name="Pan J."/>
            <person name="Luo Z.H."/>
            <person name="Li M."/>
        </authorList>
    </citation>
    <scope>NUCLEOTIDE SEQUENCE [LARGE SCALE GENOMIC DNA]</scope>
    <source>
        <strain evidence="2">SpSt-655</strain>
    </source>
</reference>
<evidence type="ECO:0000313" key="2">
    <source>
        <dbReference type="EMBL" id="HGQ55586.1"/>
    </source>
</evidence>
<gene>
    <name evidence="2" type="ORF">ENU28_03880</name>
</gene>
<keyword evidence="1" id="KW-1133">Transmembrane helix</keyword>
<evidence type="ECO:0000256" key="1">
    <source>
        <dbReference type="SAM" id="Phobius"/>
    </source>
</evidence>
<dbReference type="InterPro" id="IPR058286">
    <property type="entry name" value="DUF7980"/>
</dbReference>
<organism evidence="2">
    <name type="scientific">candidate division WOR-3 bacterium</name>
    <dbReference type="NCBI Taxonomy" id="2052148"/>
    <lineage>
        <taxon>Bacteria</taxon>
        <taxon>Bacteria division WOR-3</taxon>
    </lineage>
</organism>
<comment type="caution">
    <text evidence="2">The sequence shown here is derived from an EMBL/GenBank/DDBJ whole genome shotgun (WGS) entry which is preliminary data.</text>
</comment>
<keyword evidence="1" id="KW-0812">Transmembrane</keyword>
<dbReference type="Pfam" id="PF25937">
    <property type="entry name" value="DUF7980"/>
    <property type="match status" value="1"/>
</dbReference>
<proteinExistence type="predicted"/>
<feature type="transmembrane region" description="Helical" evidence="1">
    <location>
        <begin position="89"/>
        <end position="108"/>
    </location>
</feature>
<dbReference type="EMBL" id="DTBX01000135">
    <property type="protein sequence ID" value="HGQ55586.1"/>
    <property type="molecule type" value="Genomic_DNA"/>
</dbReference>
<protein>
    <submittedName>
        <fullName evidence="2">Uncharacterized protein</fullName>
    </submittedName>
</protein>
<sequence>MWRKLKSGILIAIGYILSPFSWWNDAFVNIPISYFLGFLFSLIYRKLFLPITIATYWLTNLLGILLIYKGTLDLLSKEKYSKKKLLIGLIFATFYTLLIIILALFFNFPNLRNHR</sequence>
<name>A0A7V4CI99_UNCW3</name>
<feature type="transmembrane region" description="Helical" evidence="1">
    <location>
        <begin position="43"/>
        <end position="68"/>
    </location>
</feature>
<keyword evidence="1" id="KW-0472">Membrane</keyword>